<dbReference type="GO" id="GO:0004519">
    <property type="term" value="F:endonuclease activity"/>
    <property type="evidence" value="ECO:0007669"/>
    <property type="project" value="UniProtKB-KW"/>
</dbReference>
<keyword evidence="6" id="KW-0460">Magnesium</keyword>
<evidence type="ECO:0000256" key="7">
    <source>
        <dbReference type="ARBA" id="ARBA00022884"/>
    </source>
</evidence>
<dbReference type="GO" id="GO:0004540">
    <property type="term" value="F:RNA nuclease activity"/>
    <property type="evidence" value="ECO:0007669"/>
    <property type="project" value="InterPro"/>
</dbReference>
<dbReference type="OrthoDB" id="9804278at2"/>
<evidence type="ECO:0000313" key="9">
    <source>
        <dbReference type="EMBL" id="SDE32951.1"/>
    </source>
</evidence>
<dbReference type="AlphaFoldDB" id="A0A1G7C0V3"/>
<evidence type="ECO:0000259" key="8">
    <source>
        <dbReference type="Pfam" id="PF10150"/>
    </source>
</evidence>
<organism evidence="9 10">
    <name type="scientific">Rhodospira trueperi</name>
    <dbReference type="NCBI Taxonomy" id="69960"/>
    <lineage>
        <taxon>Bacteria</taxon>
        <taxon>Pseudomonadati</taxon>
        <taxon>Pseudomonadota</taxon>
        <taxon>Alphaproteobacteria</taxon>
        <taxon>Rhodospirillales</taxon>
        <taxon>Rhodospirillaceae</taxon>
        <taxon>Rhodospira</taxon>
    </lineage>
</organism>
<protein>
    <submittedName>
        <fullName evidence="9">Ribonuclease E/ribonuclease G</fullName>
    </submittedName>
</protein>
<evidence type="ECO:0000256" key="3">
    <source>
        <dbReference type="ARBA" id="ARBA00022723"/>
    </source>
</evidence>
<dbReference type="Proteomes" id="UP000199412">
    <property type="component" value="Unassembled WGS sequence"/>
</dbReference>
<evidence type="ECO:0000256" key="2">
    <source>
        <dbReference type="ARBA" id="ARBA00022722"/>
    </source>
</evidence>
<reference evidence="9 10" key="1">
    <citation type="submission" date="2016-10" db="EMBL/GenBank/DDBJ databases">
        <authorList>
            <person name="de Groot N.N."/>
        </authorList>
    </citation>
    <scope>NUCLEOTIDE SEQUENCE [LARGE SCALE GENOMIC DNA]</scope>
    <source>
        <strain evidence="9 10">ATCC 700224</strain>
    </source>
</reference>
<dbReference type="EMBL" id="FNAP01000005">
    <property type="protein sequence ID" value="SDE32951.1"/>
    <property type="molecule type" value="Genomic_DNA"/>
</dbReference>
<evidence type="ECO:0000256" key="1">
    <source>
        <dbReference type="ARBA" id="ARBA00001946"/>
    </source>
</evidence>
<feature type="domain" description="RNA-binding protein AU-1/Ribonuclease E/G" evidence="8">
    <location>
        <begin position="123"/>
        <end position="366"/>
    </location>
</feature>
<dbReference type="PANTHER" id="PTHR30001">
    <property type="entry name" value="RIBONUCLEASE"/>
    <property type="match status" value="1"/>
</dbReference>
<accession>A0A1G7C0V3</accession>
<proteinExistence type="predicted"/>
<dbReference type="Pfam" id="PF10150">
    <property type="entry name" value="RNase_E_G"/>
    <property type="match status" value="1"/>
</dbReference>
<evidence type="ECO:0000256" key="6">
    <source>
        <dbReference type="ARBA" id="ARBA00022842"/>
    </source>
</evidence>
<sequence>MTATTALVVSVGPGETRAARLDHGRLTAITHHRVWAADPGAVLLGRMGPRAGGGAMVDLGLWGEGFLDGREVKGDAPTEGAPLLLQVRQTTRTEPHGGAKAARLTRAVALTSPRLALGGRRPGVAVSSRITDAAERSRLLGLLKSMAAKGDSLVARTAAAGATADVLAADLERLRTHWTEMTARADAATAPALVWPAPVDWGGLLGPADPVPETVILDDAVARPALDRDLAQWLDPPPPVRMHPDPDDLFEATGVADALDAALSPVVPLPSGGRLVIEPTAALIAVDVDAGSGSARAANPEALAALPRELRLRGLSGSILVDLIPDGPRLPGPARRALEDALAADPASTRLAGVSRLGLLEITRERRAPALAERLTGPAAQALAALRMVRREARAAPTNALAVTVAPSAAALMRGPLAESVATLTHRHGLCLTVRDDVTLAVDAPPRVAPP</sequence>
<evidence type="ECO:0000256" key="4">
    <source>
        <dbReference type="ARBA" id="ARBA00022759"/>
    </source>
</evidence>
<dbReference type="GO" id="GO:0003723">
    <property type="term" value="F:RNA binding"/>
    <property type="evidence" value="ECO:0007669"/>
    <property type="project" value="UniProtKB-KW"/>
</dbReference>
<keyword evidence="10" id="KW-1185">Reference proteome</keyword>
<dbReference type="GO" id="GO:0005737">
    <property type="term" value="C:cytoplasm"/>
    <property type="evidence" value="ECO:0007669"/>
    <property type="project" value="TreeGrafter"/>
</dbReference>
<dbReference type="InterPro" id="IPR004659">
    <property type="entry name" value="RNase_E/G"/>
</dbReference>
<gene>
    <name evidence="9" type="ORF">SAMN05421720_105253</name>
</gene>
<evidence type="ECO:0000313" key="10">
    <source>
        <dbReference type="Proteomes" id="UP000199412"/>
    </source>
</evidence>
<keyword evidence="5" id="KW-0378">Hydrolase</keyword>
<keyword evidence="2" id="KW-0540">Nuclease</keyword>
<dbReference type="PANTHER" id="PTHR30001:SF1">
    <property type="entry name" value="RIBONUCLEASE E_G-LIKE PROTEIN, CHLOROPLASTIC"/>
    <property type="match status" value="1"/>
</dbReference>
<dbReference type="GO" id="GO:0006364">
    <property type="term" value="P:rRNA processing"/>
    <property type="evidence" value="ECO:0007669"/>
    <property type="project" value="TreeGrafter"/>
</dbReference>
<comment type="cofactor">
    <cofactor evidence="1">
        <name>Mg(2+)</name>
        <dbReference type="ChEBI" id="CHEBI:18420"/>
    </cofactor>
</comment>
<keyword evidence="7" id="KW-0694">RNA-binding</keyword>
<dbReference type="GO" id="GO:0046872">
    <property type="term" value="F:metal ion binding"/>
    <property type="evidence" value="ECO:0007669"/>
    <property type="project" value="UniProtKB-KW"/>
</dbReference>
<dbReference type="GO" id="GO:0016787">
    <property type="term" value="F:hydrolase activity"/>
    <property type="evidence" value="ECO:0007669"/>
    <property type="project" value="UniProtKB-KW"/>
</dbReference>
<dbReference type="InterPro" id="IPR019307">
    <property type="entry name" value="RNA-bd_AU-1/RNase_E/G"/>
</dbReference>
<dbReference type="RefSeq" id="WP_092785392.1">
    <property type="nucleotide sequence ID" value="NZ_FNAP01000005.1"/>
</dbReference>
<evidence type="ECO:0000256" key="5">
    <source>
        <dbReference type="ARBA" id="ARBA00022801"/>
    </source>
</evidence>
<keyword evidence="4" id="KW-0255">Endonuclease</keyword>
<dbReference type="STRING" id="69960.SAMN05421720_105253"/>
<name>A0A1G7C0V3_9PROT</name>
<keyword evidence="3" id="KW-0479">Metal-binding</keyword>